<feature type="chain" id="PRO_5018575274" evidence="2">
    <location>
        <begin position="23"/>
        <end position="300"/>
    </location>
</feature>
<proteinExistence type="predicted"/>
<protein>
    <submittedName>
        <fullName evidence="3">Uncharacterized protein</fullName>
    </submittedName>
</protein>
<evidence type="ECO:0000313" key="3">
    <source>
        <dbReference type="EMBL" id="RVT84952.1"/>
    </source>
</evidence>
<organism evidence="3 4">
    <name type="scientific">Inhella crocodyli</name>
    <dbReference type="NCBI Taxonomy" id="2499851"/>
    <lineage>
        <taxon>Bacteria</taxon>
        <taxon>Pseudomonadati</taxon>
        <taxon>Pseudomonadota</taxon>
        <taxon>Betaproteobacteria</taxon>
        <taxon>Burkholderiales</taxon>
        <taxon>Sphaerotilaceae</taxon>
        <taxon>Inhella</taxon>
    </lineage>
</organism>
<dbReference type="EMBL" id="SACM01000003">
    <property type="protein sequence ID" value="RVT84952.1"/>
    <property type="molecule type" value="Genomic_DNA"/>
</dbReference>
<evidence type="ECO:0000256" key="1">
    <source>
        <dbReference type="SAM" id="MobiDB-lite"/>
    </source>
</evidence>
<evidence type="ECO:0000256" key="2">
    <source>
        <dbReference type="SAM" id="SignalP"/>
    </source>
</evidence>
<keyword evidence="4" id="KW-1185">Reference proteome</keyword>
<reference evidence="3 4" key="1">
    <citation type="submission" date="2019-01" db="EMBL/GenBank/DDBJ databases">
        <authorList>
            <person name="Chen W.-M."/>
        </authorList>
    </citation>
    <scope>NUCLEOTIDE SEQUENCE [LARGE SCALE GENOMIC DNA]</scope>
    <source>
        <strain evidence="3 4">CCP-18</strain>
    </source>
</reference>
<gene>
    <name evidence="3" type="ORF">EOD73_12605</name>
</gene>
<keyword evidence="2" id="KW-0732">Signal</keyword>
<feature type="signal peptide" evidence="2">
    <location>
        <begin position="1"/>
        <end position="22"/>
    </location>
</feature>
<sequence length="300" mass="32113">MKASIALAALAGAVVVAWTWRADQAGPTRPSPEVPMTAASTEVRAPTLPASSLPAPPASEPSRSAAAGQGLWPPDMGSEGFAPHIQRNIDAGRPETLALAFRQLSLCHKPEVLDELSDSARTQQWGGPVVAKFVLERFASGKRACQTVTPELLAQRKAIAERLVAAHWPGAVRDYEAALDRPPKASWAPDVAAQLAEWHRAAAQRGDEASWTALARWGSLYGLDKVESRAWGDLIQRCQPDGLREGRGGQQRTPFHHIESDPAIVKAFADRGFVHPPEDPKVVAAAQALATSWPCPPSPP</sequence>
<dbReference type="Proteomes" id="UP000288587">
    <property type="component" value="Unassembled WGS sequence"/>
</dbReference>
<feature type="region of interest" description="Disordered" evidence="1">
    <location>
        <begin position="47"/>
        <end position="72"/>
    </location>
</feature>
<dbReference type="AlphaFoldDB" id="A0A3S3T7A3"/>
<comment type="caution">
    <text evidence="3">The sequence shown here is derived from an EMBL/GenBank/DDBJ whole genome shotgun (WGS) entry which is preliminary data.</text>
</comment>
<name>A0A3S3T7A3_9BURK</name>
<evidence type="ECO:0000313" key="4">
    <source>
        <dbReference type="Proteomes" id="UP000288587"/>
    </source>
</evidence>
<accession>A0A3S3T7A3</accession>